<name>A0A8J2K5E1_9HEXA</name>
<evidence type="ECO:0000313" key="2">
    <source>
        <dbReference type="Proteomes" id="UP000708208"/>
    </source>
</evidence>
<accession>A0A8J2K5E1</accession>
<reference evidence="1" key="1">
    <citation type="submission" date="2021-06" db="EMBL/GenBank/DDBJ databases">
        <authorList>
            <person name="Hodson N. C."/>
            <person name="Mongue J. A."/>
            <person name="Jaron S. K."/>
        </authorList>
    </citation>
    <scope>NUCLEOTIDE SEQUENCE</scope>
</reference>
<sequence length="97" mass="10902">MVVTQCGLKFEYHKLIPSSTAHFHVLGYCKGEKCISFVLSGAAPPTENEPMRVRMFMVFVNISTGKPSSLVRGFFFLKYQRKTGKCDIGICCYIITP</sequence>
<dbReference type="AlphaFoldDB" id="A0A8J2K5E1"/>
<organism evidence="1 2">
    <name type="scientific">Allacma fusca</name>
    <dbReference type="NCBI Taxonomy" id="39272"/>
    <lineage>
        <taxon>Eukaryota</taxon>
        <taxon>Metazoa</taxon>
        <taxon>Ecdysozoa</taxon>
        <taxon>Arthropoda</taxon>
        <taxon>Hexapoda</taxon>
        <taxon>Collembola</taxon>
        <taxon>Symphypleona</taxon>
        <taxon>Sminthuridae</taxon>
        <taxon>Allacma</taxon>
    </lineage>
</organism>
<dbReference type="Proteomes" id="UP000708208">
    <property type="component" value="Unassembled WGS sequence"/>
</dbReference>
<dbReference type="EMBL" id="CAJVCH010245892">
    <property type="protein sequence ID" value="CAG7733260.1"/>
    <property type="molecule type" value="Genomic_DNA"/>
</dbReference>
<gene>
    <name evidence="1" type="ORF">AFUS01_LOCUS21714</name>
</gene>
<protein>
    <submittedName>
        <fullName evidence="1">Uncharacterized protein</fullName>
    </submittedName>
</protein>
<evidence type="ECO:0000313" key="1">
    <source>
        <dbReference type="EMBL" id="CAG7733260.1"/>
    </source>
</evidence>
<proteinExistence type="predicted"/>
<comment type="caution">
    <text evidence="1">The sequence shown here is derived from an EMBL/GenBank/DDBJ whole genome shotgun (WGS) entry which is preliminary data.</text>
</comment>
<keyword evidence="2" id="KW-1185">Reference proteome</keyword>